<gene>
    <name evidence="2" type="ORF">SAMN06295920_101133</name>
</gene>
<dbReference type="PANTHER" id="PTHR34387">
    <property type="entry name" value="SLR1258 PROTEIN"/>
    <property type="match status" value="1"/>
</dbReference>
<dbReference type="Proteomes" id="UP000189818">
    <property type="component" value="Unassembled WGS sequence"/>
</dbReference>
<dbReference type="InterPro" id="IPR052022">
    <property type="entry name" value="26kDa_periplasmic_antigen"/>
</dbReference>
<proteinExistence type="predicted"/>
<dbReference type="STRING" id="439228.SAMN06295920_101133"/>
<feature type="signal peptide" evidence="1">
    <location>
        <begin position="1"/>
        <end position="24"/>
    </location>
</feature>
<evidence type="ECO:0000256" key="1">
    <source>
        <dbReference type="SAM" id="SignalP"/>
    </source>
</evidence>
<dbReference type="Gene3D" id="3.30.110.170">
    <property type="entry name" value="Protein of unknown function (DUF541), domain 1"/>
    <property type="match status" value="1"/>
</dbReference>
<dbReference type="InterPro" id="IPR007497">
    <property type="entry name" value="SIMPL/DUF541"/>
</dbReference>
<dbReference type="PANTHER" id="PTHR34387:SF1">
    <property type="entry name" value="PERIPLASMIC IMMUNOGENIC PROTEIN"/>
    <property type="match status" value="1"/>
</dbReference>
<evidence type="ECO:0000313" key="2">
    <source>
        <dbReference type="EMBL" id="SKB25454.1"/>
    </source>
</evidence>
<organism evidence="2 3">
    <name type="scientific">Rhizorhabdus histidinilytica</name>
    <dbReference type="NCBI Taxonomy" id="439228"/>
    <lineage>
        <taxon>Bacteria</taxon>
        <taxon>Pseudomonadati</taxon>
        <taxon>Pseudomonadota</taxon>
        <taxon>Alphaproteobacteria</taxon>
        <taxon>Sphingomonadales</taxon>
        <taxon>Sphingomonadaceae</taxon>
        <taxon>Rhizorhabdus</taxon>
    </lineage>
</organism>
<evidence type="ECO:0000313" key="3">
    <source>
        <dbReference type="Proteomes" id="UP000189818"/>
    </source>
</evidence>
<dbReference type="Gene3D" id="3.30.70.2970">
    <property type="entry name" value="Protein of unknown function (DUF541), domain 2"/>
    <property type="match status" value="1"/>
</dbReference>
<feature type="chain" id="PRO_5012075027" description="DUF541 domain-containing protein" evidence="1">
    <location>
        <begin position="25"/>
        <end position="245"/>
    </location>
</feature>
<dbReference type="GO" id="GO:0006974">
    <property type="term" value="P:DNA damage response"/>
    <property type="evidence" value="ECO:0007669"/>
    <property type="project" value="TreeGrafter"/>
</dbReference>
<keyword evidence="3" id="KW-1185">Reference proteome</keyword>
<dbReference type="EMBL" id="FUYM01000001">
    <property type="protein sequence ID" value="SKB25454.1"/>
    <property type="molecule type" value="Genomic_DNA"/>
</dbReference>
<accession>A0A1T4ZRN8</accession>
<sequence>MGHELLKIGLAMPAALALIAPAAAQEAAATVPQAISGTRLDIVASGEVSAVPDIATVGAGVVTQAPTAAAAMSENASRTAATVAAIRKAGVADRDIQTTAISLSPQYRYADNQPPVITGYQASSRVSVRFRDIKKAGPILDSLVAAGANQIDGPALSIDKPEPLLDQARQKAVAEARARADLYARAAGLSVKRIVAISEGSFEPPMMPRPAPMMMVARGKEAADTSIEAGEQKLSISLSVTFELN</sequence>
<protein>
    <recommendedName>
        <fullName evidence="4">DUF541 domain-containing protein</fullName>
    </recommendedName>
</protein>
<name>A0A1T4ZRN8_9SPHN</name>
<reference evidence="3" key="1">
    <citation type="submission" date="2017-02" db="EMBL/GenBank/DDBJ databases">
        <authorList>
            <person name="Varghese N."/>
            <person name="Submissions S."/>
        </authorList>
    </citation>
    <scope>NUCLEOTIDE SEQUENCE [LARGE SCALE GENOMIC DNA]</scope>
    <source>
        <strain evidence="3">UM2</strain>
    </source>
</reference>
<dbReference type="RefSeq" id="WP_079646117.1">
    <property type="nucleotide sequence ID" value="NZ_FUYM01000001.1"/>
</dbReference>
<dbReference type="Pfam" id="PF04402">
    <property type="entry name" value="SIMPL"/>
    <property type="match status" value="1"/>
</dbReference>
<evidence type="ECO:0008006" key="4">
    <source>
        <dbReference type="Google" id="ProtNLM"/>
    </source>
</evidence>
<keyword evidence="1" id="KW-0732">Signal</keyword>
<dbReference type="OrthoDB" id="9813144at2"/>
<dbReference type="AlphaFoldDB" id="A0A1T4ZRN8"/>